<comment type="caution">
    <text evidence="1">The sequence shown here is derived from an EMBL/GenBank/DDBJ whole genome shotgun (WGS) entry which is preliminary data.</text>
</comment>
<protein>
    <submittedName>
        <fullName evidence="1">Uncharacterized protein</fullName>
    </submittedName>
</protein>
<organism evidence="1">
    <name type="scientific">marine sediment metagenome</name>
    <dbReference type="NCBI Taxonomy" id="412755"/>
    <lineage>
        <taxon>unclassified sequences</taxon>
        <taxon>metagenomes</taxon>
        <taxon>ecological metagenomes</taxon>
    </lineage>
</organism>
<evidence type="ECO:0000313" key="1">
    <source>
        <dbReference type="EMBL" id="KKL68097.1"/>
    </source>
</evidence>
<dbReference type="EMBL" id="LAZR01021932">
    <property type="protein sequence ID" value="KKL83620.1"/>
    <property type="molecule type" value="Genomic_DNA"/>
</dbReference>
<reference evidence="1" key="1">
    <citation type="journal article" date="2015" name="Nature">
        <title>Complex archaea that bridge the gap between prokaryotes and eukaryotes.</title>
        <authorList>
            <person name="Spang A."/>
            <person name="Saw J.H."/>
            <person name="Jorgensen S.L."/>
            <person name="Zaremba-Niedzwiedzka K."/>
            <person name="Martijn J."/>
            <person name="Lind A.E."/>
            <person name="van Eijk R."/>
            <person name="Schleper C."/>
            <person name="Guy L."/>
            <person name="Ettema T.J."/>
        </authorList>
    </citation>
    <scope>NUCLEOTIDE SEQUENCE</scope>
</reference>
<proteinExistence type="predicted"/>
<dbReference type="EMBL" id="LAZR01026641">
    <property type="protein sequence ID" value="KKL68097.1"/>
    <property type="molecule type" value="Genomic_DNA"/>
</dbReference>
<name>A0A0F9GYA6_9ZZZZ</name>
<gene>
    <name evidence="2" type="ORF">LCGC14_1972890</name>
    <name evidence="1" type="ORF">LCGC14_2128420</name>
</gene>
<sequence length="71" mass="8364">MDKIELYDKLTEIIAKLTTTVVSFNIEGDRAKKALDEGRKMLYNLRKEIDGVRAMDEFFTLYEKYVENNPQ</sequence>
<evidence type="ECO:0000313" key="2">
    <source>
        <dbReference type="EMBL" id="KKL83620.1"/>
    </source>
</evidence>
<accession>A0A0F9GYA6</accession>
<dbReference type="AlphaFoldDB" id="A0A0F9GYA6"/>